<accession>A0A9X1YCC3</accession>
<comment type="caution">
    <text evidence="2">The sequence shown here is derived from an EMBL/GenBank/DDBJ whole genome shotgun (WGS) entry which is preliminary data.</text>
</comment>
<keyword evidence="1" id="KW-0472">Membrane</keyword>
<keyword evidence="1" id="KW-0812">Transmembrane</keyword>
<protein>
    <submittedName>
        <fullName evidence="2">Uncharacterized protein</fullName>
    </submittedName>
</protein>
<dbReference type="Proteomes" id="UP001139516">
    <property type="component" value="Unassembled WGS sequence"/>
</dbReference>
<keyword evidence="1" id="KW-1133">Transmembrane helix</keyword>
<evidence type="ECO:0000313" key="3">
    <source>
        <dbReference type="Proteomes" id="UP001139516"/>
    </source>
</evidence>
<reference evidence="2" key="1">
    <citation type="submission" date="2022-04" db="EMBL/GenBank/DDBJ databases">
        <title>Roseomonas acroporae sp. nov., isolated from coral Acropora digitifera.</title>
        <authorList>
            <person name="Sun H."/>
        </authorList>
    </citation>
    <scope>NUCLEOTIDE SEQUENCE</scope>
    <source>
        <strain evidence="2">NAR14</strain>
    </source>
</reference>
<evidence type="ECO:0000313" key="2">
    <source>
        <dbReference type="EMBL" id="MCK8788179.1"/>
    </source>
</evidence>
<organism evidence="2 3">
    <name type="scientific">Roseomonas acroporae</name>
    <dbReference type="NCBI Taxonomy" id="2937791"/>
    <lineage>
        <taxon>Bacteria</taxon>
        <taxon>Pseudomonadati</taxon>
        <taxon>Pseudomonadota</taxon>
        <taxon>Alphaproteobacteria</taxon>
        <taxon>Acetobacterales</taxon>
        <taxon>Roseomonadaceae</taxon>
        <taxon>Roseomonas</taxon>
    </lineage>
</organism>
<dbReference type="EMBL" id="JALPRX010000202">
    <property type="protein sequence ID" value="MCK8788179.1"/>
    <property type="molecule type" value="Genomic_DNA"/>
</dbReference>
<dbReference type="RefSeq" id="WP_248670220.1">
    <property type="nucleotide sequence ID" value="NZ_JALPRX010000202.1"/>
</dbReference>
<dbReference type="AlphaFoldDB" id="A0A9X1YCC3"/>
<name>A0A9X1YCC3_9PROT</name>
<keyword evidence="3" id="KW-1185">Reference proteome</keyword>
<proteinExistence type="predicted"/>
<evidence type="ECO:0000256" key="1">
    <source>
        <dbReference type="SAM" id="Phobius"/>
    </source>
</evidence>
<gene>
    <name evidence="2" type="ORF">M0638_27910</name>
</gene>
<sequence>MQIERFDTADERQLLTEATQVLQDLGFTVEESAPAVGVLAGSKARDAEEAGQIAAQVALTIVAAAFLVAYIPTWDTDQIIRVTLSSQRLPNSSQTQLRASFERVVRTNQGQVRVEQLHQPEMHREFFNTLRNGMAARGERA</sequence>
<feature type="transmembrane region" description="Helical" evidence="1">
    <location>
        <begin position="53"/>
        <end position="71"/>
    </location>
</feature>